<keyword evidence="4" id="KW-0732">Signal</keyword>
<dbReference type="Pfam" id="PF00031">
    <property type="entry name" value="Cystatin"/>
    <property type="match status" value="2"/>
</dbReference>
<dbReference type="GO" id="GO:0031982">
    <property type="term" value="C:vesicle"/>
    <property type="evidence" value="ECO:0007669"/>
    <property type="project" value="TreeGrafter"/>
</dbReference>
<sequence length="221" mass="25143">MLVKATVLFVILLSIQHLLAKKTTRTIPGGWQNVSVNDPKVQKLAEEAVKIYSKYFNLEEVRSAEQQVVAGFNYRIHLIAVRHLGIRHAIHVPLFDQVYVDPKGNAKHNVTVEHTYVFLYHSLSDKPPKGAWFSASVDDPEVQKLAKEAVDIFGRQKTHGKVNLTLDRVRSAQRQIVAGNNYKIHLEAYHQILPDPLFLYDKVFVDPKGKASHTVIREVHI</sequence>
<evidence type="ECO:0000259" key="5">
    <source>
        <dbReference type="SMART" id="SM00043"/>
    </source>
</evidence>
<dbReference type="EMBL" id="CAJFCV020000003">
    <property type="protein sequence ID" value="CAG9109974.1"/>
    <property type="molecule type" value="Genomic_DNA"/>
</dbReference>
<dbReference type="Proteomes" id="UP000582659">
    <property type="component" value="Unassembled WGS sequence"/>
</dbReference>
<organism evidence="6 7">
    <name type="scientific">Bursaphelenchus xylophilus</name>
    <name type="common">Pinewood nematode worm</name>
    <name type="synonym">Aphelenchoides xylophilus</name>
    <dbReference type="NCBI Taxonomy" id="6326"/>
    <lineage>
        <taxon>Eukaryota</taxon>
        <taxon>Metazoa</taxon>
        <taxon>Ecdysozoa</taxon>
        <taxon>Nematoda</taxon>
        <taxon>Chromadorea</taxon>
        <taxon>Rhabditida</taxon>
        <taxon>Tylenchina</taxon>
        <taxon>Tylenchomorpha</taxon>
        <taxon>Aphelenchoidea</taxon>
        <taxon>Aphelenchoididae</taxon>
        <taxon>Bursaphelenchus</taxon>
    </lineage>
</organism>
<dbReference type="OrthoDB" id="1908104at2759"/>
<evidence type="ECO:0000256" key="3">
    <source>
        <dbReference type="ARBA" id="ARBA00022704"/>
    </source>
</evidence>
<comment type="similarity">
    <text evidence="1">Belongs to the cystatin family.</text>
</comment>
<dbReference type="Gene3D" id="3.10.450.10">
    <property type="match status" value="2"/>
</dbReference>
<feature type="signal peptide" evidence="4">
    <location>
        <begin position="1"/>
        <end position="20"/>
    </location>
</feature>
<feature type="chain" id="PRO_5035384748" evidence="4">
    <location>
        <begin position="21"/>
        <end position="221"/>
    </location>
</feature>
<feature type="domain" description="Cystatin" evidence="5">
    <location>
        <begin position="26"/>
        <end position="115"/>
    </location>
</feature>
<dbReference type="AlphaFoldDB" id="A0A7I8WHG3"/>
<dbReference type="SMR" id="A0A7I8WHG3"/>
<dbReference type="CDD" id="cd00042">
    <property type="entry name" value="CY"/>
    <property type="match status" value="2"/>
</dbReference>
<dbReference type="InterPro" id="IPR046350">
    <property type="entry name" value="Cystatin_sf"/>
</dbReference>
<dbReference type="PANTHER" id="PTHR46186:SF2">
    <property type="entry name" value="CYSTATIN"/>
    <property type="match status" value="1"/>
</dbReference>
<dbReference type="SMART" id="SM00043">
    <property type="entry name" value="CY"/>
    <property type="match status" value="1"/>
</dbReference>
<dbReference type="EMBL" id="CAJFDI010000003">
    <property type="protein sequence ID" value="CAD5222365.1"/>
    <property type="molecule type" value="Genomic_DNA"/>
</dbReference>
<proteinExistence type="inferred from homology"/>
<evidence type="ECO:0000256" key="4">
    <source>
        <dbReference type="SAM" id="SignalP"/>
    </source>
</evidence>
<dbReference type="InterPro" id="IPR018073">
    <property type="entry name" value="Prot_inh_cystat_CS"/>
</dbReference>
<name>A0A7I8WHG3_BURXY</name>
<dbReference type="GO" id="GO:0005737">
    <property type="term" value="C:cytoplasm"/>
    <property type="evidence" value="ECO:0007669"/>
    <property type="project" value="TreeGrafter"/>
</dbReference>
<dbReference type="GO" id="GO:0005615">
    <property type="term" value="C:extracellular space"/>
    <property type="evidence" value="ECO:0007669"/>
    <property type="project" value="TreeGrafter"/>
</dbReference>
<keyword evidence="7" id="KW-1185">Reference proteome</keyword>
<dbReference type="Proteomes" id="UP000659654">
    <property type="component" value="Unassembled WGS sequence"/>
</dbReference>
<reference evidence="6" key="1">
    <citation type="submission" date="2020-09" db="EMBL/GenBank/DDBJ databases">
        <authorList>
            <person name="Kikuchi T."/>
        </authorList>
    </citation>
    <scope>NUCLEOTIDE SEQUENCE</scope>
    <source>
        <strain evidence="6">Ka4C1</strain>
    </source>
</reference>
<keyword evidence="2" id="KW-0646">Protease inhibitor</keyword>
<evidence type="ECO:0000256" key="1">
    <source>
        <dbReference type="ARBA" id="ARBA00009403"/>
    </source>
</evidence>
<dbReference type="GO" id="GO:0004869">
    <property type="term" value="F:cysteine-type endopeptidase inhibitor activity"/>
    <property type="evidence" value="ECO:0007669"/>
    <property type="project" value="UniProtKB-KW"/>
</dbReference>
<evidence type="ECO:0000313" key="6">
    <source>
        <dbReference type="EMBL" id="CAD5222365.1"/>
    </source>
</evidence>
<dbReference type="InterPro" id="IPR000010">
    <property type="entry name" value="Cystatin_dom"/>
</dbReference>
<protein>
    <submittedName>
        <fullName evidence="6">(pine wood nematode) hypothetical protein</fullName>
    </submittedName>
</protein>
<comment type="caution">
    <text evidence="6">The sequence shown here is derived from an EMBL/GenBank/DDBJ whole genome shotgun (WGS) entry which is preliminary data.</text>
</comment>
<dbReference type="PROSITE" id="PS00287">
    <property type="entry name" value="CYSTATIN"/>
    <property type="match status" value="1"/>
</dbReference>
<dbReference type="SUPFAM" id="SSF54403">
    <property type="entry name" value="Cystatin/monellin"/>
    <property type="match status" value="2"/>
</dbReference>
<accession>A0A7I8WHG3</accession>
<evidence type="ECO:0000256" key="2">
    <source>
        <dbReference type="ARBA" id="ARBA00022690"/>
    </source>
</evidence>
<evidence type="ECO:0000313" key="7">
    <source>
        <dbReference type="Proteomes" id="UP000659654"/>
    </source>
</evidence>
<gene>
    <name evidence="6" type="ORF">BXYJ_LOCUS7333</name>
</gene>
<dbReference type="PANTHER" id="PTHR46186">
    <property type="entry name" value="CYSTATIN"/>
    <property type="match status" value="1"/>
</dbReference>
<keyword evidence="3" id="KW-0789">Thiol protease inhibitor</keyword>